<feature type="domain" description="TonB-dependent receptor plug" evidence="12">
    <location>
        <begin position="68"/>
        <end position="161"/>
    </location>
</feature>
<evidence type="ECO:0000256" key="6">
    <source>
        <dbReference type="ARBA" id="ARBA00023077"/>
    </source>
</evidence>
<keyword evidence="5 9" id="KW-0812">Transmembrane</keyword>
<dbReference type="PROSITE" id="PS52016">
    <property type="entry name" value="TONB_DEPENDENT_REC_3"/>
    <property type="match status" value="1"/>
</dbReference>
<evidence type="ECO:0000256" key="4">
    <source>
        <dbReference type="ARBA" id="ARBA00022452"/>
    </source>
</evidence>
<keyword evidence="7 9" id="KW-0472">Membrane</keyword>
<keyword evidence="3 9" id="KW-0813">Transport</keyword>
<dbReference type="PANTHER" id="PTHR30069:SF41">
    <property type="entry name" value="HEME_HEMOPEXIN UTILIZATION PROTEIN C"/>
    <property type="match status" value="1"/>
</dbReference>
<dbReference type="Gene3D" id="2.170.130.10">
    <property type="entry name" value="TonB-dependent receptor, plug domain"/>
    <property type="match status" value="1"/>
</dbReference>
<keyword evidence="6 10" id="KW-0798">TonB box</keyword>
<evidence type="ECO:0000256" key="3">
    <source>
        <dbReference type="ARBA" id="ARBA00022448"/>
    </source>
</evidence>
<keyword evidence="8 9" id="KW-0998">Cell outer membrane</keyword>
<comment type="similarity">
    <text evidence="2 9 10">Belongs to the TonB-dependent receptor family.</text>
</comment>
<dbReference type="InterPro" id="IPR012910">
    <property type="entry name" value="Plug_dom"/>
</dbReference>
<dbReference type="PANTHER" id="PTHR30069">
    <property type="entry name" value="TONB-DEPENDENT OUTER MEMBRANE RECEPTOR"/>
    <property type="match status" value="1"/>
</dbReference>
<evidence type="ECO:0000313" key="13">
    <source>
        <dbReference type="EMBL" id="SFZ71258.1"/>
    </source>
</evidence>
<evidence type="ECO:0000256" key="2">
    <source>
        <dbReference type="ARBA" id="ARBA00009810"/>
    </source>
</evidence>
<dbReference type="InterPro" id="IPR036942">
    <property type="entry name" value="Beta-barrel_TonB_sf"/>
</dbReference>
<gene>
    <name evidence="13" type="primary">omp308</name>
</gene>
<dbReference type="GO" id="GO:0009279">
    <property type="term" value="C:cell outer membrane"/>
    <property type="evidence" value="ECO:0007669"/>
    <property type="project" value="UniProtKB-SubCell"/>
</dbReference>
<reference evidence="13" key="1">
    <citation type="submission" date="2016-10" db="EMBL/GenBank/DDBJ databases">
        <title>Proteomic and phylogenetic analysis of the outer membrane protein repertoire of gastric Helicobacter species.</title>
        <authorList>
            <person name="Joosten M."/>
        </authorList>
    </citation>
    <scope>NUCLEOTIDE SEQUENCE</scope>
    <source>
        <strain evidence="13">DS1</strain>
    </source>
</reference>
<dbReference type="GO" id="GO:0044718">
    <property type="term" value="P:siderophore transmembrane transport"/>
    <property type="evidence" value="ECO:0007669"/>
    <property type="project" value="TreeGrafter"/>
</dbReference>
<dbReference type="Gene3D" id="2.40.170.20">
    <property type="entry name" value="TonB-dependent receptor, beta-barrel domain"/>
    <property type="match status" value="2"/>
</dbReference>
<dbReference type="Pfam" id="PF07715">
    <property type="entry name" value="Plug"/>
    <property type="match status" value="1"/>
</dbReference>
<sequence>MNAPKKNCSVLFDTKQAQEWSFPTFSRALLALSVIGAGVLMEAEETHTLGKVTTLGERTFEYNNKMFIERKELQQRQSNQVNDLFRTRADINVAGGGLMAQKIYVRGMESRLLRVTIDGAAQNGNIFHHDANTVIDPGMLKEIEVIKGAANASAGPGAIAGKMAMETIGANDFLRKGQTYGGSASASFYTNFGMRFNTIAAYRAEKWDILGYFTHQNIFYYRDANNLMKNLFNPTYDVENPFASDKVIGSPSEQNNVLLKFNAYFNERDSLTISYNMTRYNSTRLLRPNTTSAMSKANDPGTQPAPFLIDFGKELAHTINSNNNLSFKFNHEGGETFDQPRITSTAFLSVRNGHYNPVNNPFAFNSNEPYNPYYAQNMQQWCAPTTQVFPNGSPGGGGDCIPGTITGGPGGYQLTPGVNSKNQMIPRYPEYDMGPQTKSNPGANDWTLGNADAEGTLERNIYLINSGVNVKVQHPISEDYGNVFEYGAIYQNLSVFSGLPRGSNGLYPGNINPNDPNGAGLPYRHYYVDPGDEYNQNMSSPNAVYRGLPQNSYAIGNIIGGYVQANYNFLKNLIVGAGTRYDIYVLQDKDGQHHLTSGFSPSATILYNPIDSLGLKLSYAYVTKGALPGDGVLMRDPSVIYQKNLKPAVGQNVEFNIDYNSPYFNVRGAAFYQVINNFVNSYGQDVSKNGGGNATAKNLTGNLPQTIAIYGYEVSGNARYKNFTATFSFARSWPTANVNGKYYLLADTYALAATYGNVFILKGDYTIPRAGLTFTWLSRFVTNMYYNGYSIYYPGYGLMSIHKPGYGVSSIFVNWSPPHGRMKGLLLSAVFNNIFNKQYVNQTSVWQASADAPHEDMVATAGHIRMALPEPGFNARFEISYQF</sequence>
<dbReference type="AlphaFoldDB" id="A0A1M4NGG6"/>
<accession>A0A1M4NGG6</accession>
<organism evidence="13">
    <name type="scientific">Helicobacter felis</name>
    <dbReference type="NCBI Taxonomy" id="214"/>
    <lineage>
        <taxon>Bacteria</taxon>
        <taxon>Pseudomonadati</taxon>
        <taxon>Campylobacterota</taxon>
        <taxon>Epsilonproteobacteria</taxon>
        <taxon>Campylobacterales</taxon>
        <taxon>Helicobacteraceae</taxon>
        <taxon>Helicobacter</taxon>
    </lineage>
</organism>
<evidence type="ECO:0000256" key="10">
    <source>
        <dbReference type="RuleBase" id="RU003357"/>
    </source>
</evidence>
<dbReference type="EMBL" id="LT633123">
    <property type="protein sequence ID" value="SFZ71258.1"/>
    <property type="molecule type" value="Genomic_DNA"/>
</dbReference>
<evidence type="ECO:0000256" key="9">
    <source>
        <dbReference type="PROSITE-ProRule" id="PRU01360"/>
    </source>
</evidence>
<evidence type="ECO:0000256" key="5">
    <source>
        <dbReference type="ARBA" id="ARBA00022692"/>
    </source>
</evidence>
<dbReference type="InterPro" id="IPR000531">
    <property type="entry name" value="Beta-barrel_TonB"/>
</dbReference>
<dbReference type="SUPFAM" id="SSF56935">
    <property type="entry name" value="Porins"/>
    <property type="match status" value="1"/>
</dbReference>
<dbReference type="InterPro" id="IPR039426">
    <property type="entry name" value="TonB-dep_rcpt-like"/>
</dbReference>
<evidence type="ECO:0000256" key="7">
    <source>
        <dbReference type="ARBA" id="ARBA00023136"/>
    </source>
</evidence>
<keyword evidence="4 9" id="KW-1134">Transmembrane beta strand</keyword>
<name>A0A1M4NGG6_HELFE</name>
<evidence type="ECO:0000259" key="11">
    <source>
        <dbReference type="Pfam" id="PF00593"/>
    </source>
</evidence>
<dbReference type="InterPro" id="IPR037066">
    <property type="entry name" value="Plug_dom_sf"/>
</dbReference>
<comment type="subcellular location">
    <subcellularLocation>
        <location evidence="1 9">Cell outer membrane</location>
        <topology evidence="1 9">Multi-pass membrane protein</topology>
    </subcellularLocation>
</comment>
<dbReference type="GO" id="GO:0015344">
    <property type="term" value="F:siderophore uptake transmembrane transporter activity"/>
    <property type="evidence" value="ECO:0007669"/>
    <property type="project" value="TreeGrafter"/>
</dbReference>
<evidence type="ECO:0000256" key="1">
    <source>
        <dbReference type="ARBA" id="ARBA00004571"/>
    </source>
</evidence>
<evidence type="ECO:0000256" key="8">
    <source>
        <dbReference type="ARBA" id="ARBA00023237"/>
    </source>
</evidence>
<proteinExistence type="inferred from homology"/>
<evidence type="ECO:0000259" key="12">
    <source>
        <dbReference type="Pfam" id="PF07715"/>
    </source>
</evidence>
<feature type="domain" description="TonB-dependent receptor-like beta-barrel" evidence="11">
    <location>
        <begin position="452"/>
        <end position="834"/>
    </location>
</feature>
<dbReference type="Pfam" id="PF00593">
    <property type="entry name" value="TonB_dep_Rec_b-barrel"/>
    <property type="match status" value="1"/>
</dbReference>
<protein>
    <submittedName>
        <fullName evidence="13">OMP308</fullName>
    </submittedName>
</protein>